<sequence>MCLFCFSGDKLESDEAKGKYGAAYGKYADNEEKFDITMCQAPCSEPGCYCASMLCFVCAQVHLRKKALNHLNPGSGWSDYLCCQGVFGGCCCLQPGNMGEQSCPCCCMCLEACACPGMAISASRAIIMDRYNLGLDEDDVRLIRCNNCLQILALCASCLNICIDFEGDDLVVGIINAIADIVFFCVSGCMTAQVNREINKRGTEAPQSNAMTR</sequence>
<evidence type="ECO:0000313" key="2">
    <source>
        <dbReference type="EMBL" id="CAE4662019.1"/>
    </source>
</evidence>
<accession>A0A6U3WGL3</accession>
<name>A0A6U3WGL3_9STRA</name>
<proteinExistence type="predicted"/>
<dbReference type="AlphaFoldDB" id="A0A6U3WGL3"/>
<dbReference type="PANTHER" id="PTHR31152">
    <property type="entry name" value="PLAC8 FAMILY PROTEIN"/>
    <property type="match status" value="1"/>
</dbReference>
<gene>
    <name evidence="2" type="ORF">DBRI00130_LOCUS41424</name>
    <name evidence="1" type="ORF">DBRI1063_LOCUS24147</name>
</gene>
<organism evidence="1">
    <name type="scientific">Ditylum brightwellii</name>
    <dbReference type="NCBI Taxonomy" id="49249"/>
    <lineage>
        <taxon>Eukaryota</taxon>
        <taxon>Sar</taxon>
        <taxon>Stramenopiles</taxon>
        <taxon>Ochrophyta</taxon>
        <taxon>Bacillariophyta</taxon>
        <taxon>Mediophyceae</taxon>
        <taxon>Lithodesmiophycidae</taxon>
        <taxon>Lithodesmiales</taxon>
        <taxon>Lithodesmiaceae</taxon>
        <taxon>Ditylum</taxon>
    </lineage>
</organism>
<dbReference type="PANTHER" id="PTHR31152:SF1">
    <property type="entry name" value="PLAC8 FAMILY PROTEIN"/>
    <property type="match status" value="1"/>
</dbReference>
<reference evidence="1" key="1">
    <citation type="submission" date="2021-01" db="EMBL/GenBank/DDBJ databases">
        <authorList>
            <person name="Corre E."/>
            <person name="Pelletier E."/>
            <person name="Niang G."/>
            <person name="Scheremetjew M."/>
            <person name="Finn R."/>
            <person name="Kale V."/>
            <person name="Holt S."/>
            <person name="Cochrane G."/>
            <person name="Meng A."/>
            <person name="Brown T."/>
            <person name="Cohen L."/>
        </authorList>
    </citation>
    <scope>NUCLEOTIDE SEQUENCE</scope>
    <source>
        <strain evidence="2">GSO104</strain>
        <strain evidence="1">Pop2</strain>
    </source>
</reference>
<dbReference type="EMBL" id="HBNS01057576">
    <property type="protein sequence ID" value="CAE4662019.1"/>
    <property type="molecule type" value="Transcribed_RNA"/>
</dbReference>
<evidence type="ECO:0000313" key="1">
    <source>
        <dbReference type="EMBL" id="CAD9355713.1"/>
    </source>
</evidence>
<dbReference type="EMBL" id="HBGN01037708">
    <property type="protein sequence ID" value="CAD9355713.1"/>
    <property type="molecule type" value="Transcribed_RNA"/>
</dbReference>
<protein>
    <submittedName>
        <fullName evidence="1">Uncharacterized protein</fullName>
    </submittedName>
</protein>